<evidence type="ECO:0000313" key="2">
    <source>
        <dbReference type="EMBL" id="KAK3101329.1"/>
    </source>
</evidence>
<protein>
    <recommendedName>
        <fullName evidence="1">Reverse transcriptase domain-containing protein</fullName>
    </recommendedName>
</protein>
<evidence type="ECO:0000259" key="1">
    <source>
        <dbReference type="PROSITE" id="PS50878"/>
    </source>
</evidence>
<feature type="domain" description="Reverse transcriptase" evidence="1">
    <location>
        <begin position="68"/>
        <end position="334"/>
    </location>
</feature>
<dbReference type="SUPFAM" id="SSF56672">
    <property type="entry name" value="DNA/RNA polymerases"/>
    <property type="match status" value="1"/>
</dbReference>
<accession>A0AA88YA54</accession>
<dbReference type="EMBL" id="VSWD01000005">
    <property type="protein sequence ID" value="KAK3101329.1"/>
    <property type="molecule type" value="Genomic_DNA"/>
</dbReference>
<organism evidence="2 3">
    <name type="scientific">Pinctada imbricata</name>
    <name type="common">Atlantic pearl-oyster</name>
    <name type="synonym">Pinctada martensii</name>
    <dbReference type="NCBI Taxonomy" id="66713"/>
    <lineage>
        <taxon>Eukaryota</taxon>
        <taxon>Metazoa</taxon>
        <taxon>Spiralia</taxon>
        <taxon>Lophotrochozoa</taxon>
        <taxon>Mollusca</taxon>
        <taxon>Bivalvia</taxon>
        <taxon>Autobranchia</taxon>
        <taxon>Pteriomorphia</taxon>
        <taxon>Pterioida</taxon>
        <taxon>Pterioidea</taxon>
        <taxon>Pteriidae</taxon>
        <taxon>Pinctada</taxon>
    </lineage>
</organism>
<dbReference type="Pfam" id="PF00078">
    <property type="entry name" value="RVT_1"/>
    <property type="match status" value="1"/>
</dbReference>
<evidence type="ECO:0000313" key="3">
    <source>
        <dbReference type="Proteomes" id="UP001186944"/>
    </source>
</evidence>
<dbReference type="PANTHER" id="PTHR33332">
    <property type="entry name" value="REVERSE TRANSCRIPTASE DOMAIN-CONTAINING PROTEIN"/>
    <property type="match status" value="1"/>
</dbReference>
<dbReference type="PROSITE" id="PS50878">
    <property type="entry name" value="RT_POL"/>
    <property type="match status" value="1"/>
</dbReference>
<dbReference type="InterPro" id="IPR043502">
    <property type="entry name" value="DNA/RNA_pol_sf"/>
</dbReference>
<dbReference type="Proteomes" id="UP001186944">
    <property type="component" value="Unassembled WGS sequence"/>
</dbReference>
<gene>
    <name evidence="2" type="ORF">FSP39_002719</name>
</gene>
<proteinExistence type="predicted"/>
<reference evidence="2" key="1">
    <citation type="submission" date="2019-08" db="EMBL/GenBank/DDBJ databases">
        <title>The improved chromosome-level genome for the pearl oyster Pinctada fucata martensii using PacBio sequencing and Hi-C.</title>
        <authorList>
            <person name="Zheng Z."/>
        </authorList>
    </citation>
    <scope>NUCLEOTIDE SEQUENCE</scope>
    <source>
        <strain evidence="2">ZZ-2019</strain>
        <tissue evidence="2">Adductor muscle</tissue>
    </source>
</reference>
<sequence>MCISDQVHPDTQFNGDNLSVYTPASEVEIKKIILSAPTKSCELDPLRTRCVKECRDTLLPYITSIVNKSLTDATVLLSFKHAMVRPLIKKPDLDRDVFKNYRPVSNLSFLSKVLEKVVAVRLDQHLENNTLHDSRQSAYRVGHSTETALLKVHSDIAAALDKNCHAVLVILDLSAAFDVIDHPILLHRLEHTLGITDTALSWIKSYLSNRSMCIAIEDVTSDRKSVTIGVPQGSVLGPKLYCMFTKPVGEICKRHNMCYHCYADDTQVYFVIKPVDNWTNFQDRLENCLSDISRWMASNMLKLNHDNTELIVFSPRRCTRDLSNISITFDGFSIGAVPVVKNLGAFFDKTLSMDKHLSNVAKSCFFQIRNIGRIRHLIDENDCKTLVHALVTSRLDYANSLLFGLPSGAINKLQRVQNTAARLITRSKKHDHITPSLIDLHWLPVQYRIEYKVLLYVYKAIHGLAPGYLSEMVTPYCPSRTLRSQDGMFLNVSQSRTKAYGGRQFDCAGPKLWNDLPAELRRTKTLSVFKKHLKTHLFKKAFNI</sequence>
<dbReference type="InterPro" id="IPR000477">
    <property type="entry name" value="RT_dom"/>
</dbReference>
<dbReference type="CDD" id="cd01650">
    <property type="entry name" value="RT_nLTR_like"/>
    <property type="match status" value="1"/>
</dbReference>
<name>A0AA88YA54_PINIB</name>
<dbReference type="AlphaFoldDB" id="A0AA88YA54"/>
<keyword evidence="3" id="KW-1185">Reference proteome</keyword>
<comment type="caution">
    <text evidence="2">The sequence shown here is derived from an EMBL/GenBank/DDBJ whole genome shotgun (WGS) entry which is preliminary data.</text>
</comment>